<evidence type="ECO:0000313" key="2">
    <source>
        <dbReference type="Proteomes" id="UP001611383"/>
    </source>
</evidence>
<evidence type="ECO:0000313" key="1">
    <source>
        <dbReference type="EMBL" id="WNG51647.1"/>
    </source>
</evidence>
<gene>
    <name evidence="1" type="ORF">F0U60_51665</name>
</gene>
<reference evidence="1 2" key="1">
    <citation type="submission" date="2019-08" db="EMBL/GenBank/DDBJ databases">
        <title>Archangium and Cystobacter genomes.</title>
        <authorList>
            <person name="Chen I.-C.K."/>
            <person name="Wielgoss S."/>
        </authorList>
    </citation>
    <scope>NUCLEOTIDE SEQUENCE [LARGE SCALE GENOMIC DNA]</scope>
    <source>
        <strain evidence="1 2">Cbm 6</strain>
    </source>
</reference>
<evidence type="ECO:0008006" key="3">
    <source>
        <dbReference type="Google" id="ProtNLM"/>
    </source>
</evidence>
<dbReference type="Proteomes" id="UP001611383">
    <property type="component" value="Chromosome"/>
</dbReference>
<dbReference type="EMBL" id="CP043494">
    <property type="protein sequence ID" value="WNG51647.1"/>
    <property type="molecule type" value="Genomic_DNA"/>
</dbReference>
<protein>
    <recommendedName>
        <fullName evidence="3">Lipoprotein</fullName>
    </recommendedName>
</protein>
<organism evidence="1 2">
    <name type="scientific">Archangium minus</name>
    <dbReference type="NCBI Taxonomy" id="83450"/>
    <lineage>
        <taxon>Bacteria</taxon>
        <taxon>Pseudomonadati</taxon>
        <taxon>Myxococcota</taxon>
        <taxon>Myxococcia</taxon>
        <taxon>Myxococcales</taxon>
        <taxon>Cystobacterineae</taxon>
        <taxon>Archangiaceae</taxon>
        <taxon>Archangium</taxon>
    </lineage>
</organism>
<keyword evidence="2" id="KW-1185">Reference proteome</keyword>
<sequence>MPLNANRLHPDRSACWRFTSMLLASMLLGACATHPARSGARPRSDLRLDTESVARVRHASLLGTTTTSAAPLTVASSLARVAPVLLVVLGNHGKVDELEESLKECARQAEYQVNSSLFGNRAPTREECGEELEVDGCGEPITRAMLLGRQKHVIALACAREVLTELWPAPFSIEQRYRYYRASRFIETISQEEEQRLIDQGCTRELWRTIKPDIVLHKDYNLLQAVIILDFKFPCPPTNPAQWKQYGQKSAYSGLNQGEVYKEALGGEVFLLTP</sequence>
<accession>A0ABY9X8C7</accession>
<name>A0ABY9X8C7_9BACT</name>
<dbReference type="PROSITE" id="PS51257">
    <property type="entry name" value="PROKAR_LIPOPROTEIN"/>
    <property type="match status" value="1"/>
</dbReference>
<proteinExistence type="predicted"/>